<dbReference type="PROSITE" id="PS51144">
    <property type="entry name" value="ALPHA_CA_2"/>
    <property type="match status" value="1"/>
</dbReference>
<dbReference type="Proteomes" id="UP001152803">
    <property type="component" value="Unassembled WGS sequence"/>
</dbReference>
<accession>A0A9Q1DIE6</accession>
<dbReference type="InterPro" id="IPR036398">
    <property type="entry name" value="CA_dom_sf"/>
</dbReference>
<dbReference type="Pfam" id="PF00194">
    <property type="entry name" value="Carb_anhydrase"/>
    <property type="match status" value="1"/>
</dbReference>
<dbReference type="PANTHER" id="PTHR18952:SF124">
    <property type="entry name" value="CARBONIC ANHYDRASE 7"/>
    <property type="match status" value="1"/>
</dbReference>
<dbReference type="GO" id="GO:0051453">
    <property type="term" value="P:regulation of intracellular pH"/>
    <property type="evidence" value="ECO:0007669"/>
    <property type="project" value="TreeGrafter"/>
</dbReference>
<feature type="domain" description="Alpha-carbonic anhydrase" evidence="2">
    <location>
        <begin position="4"/>
        <end position="121"/>
    </location>
</feature>
<name>A0A9Q1DIE6_CONCO</name>
<dbReference type="GO" id="GO:0008270">
    <property type="term" value="F:zinc ion binding"/>
    <property type="evidence" value="ECO:0007669"/>
    <property type="project" value="InterPro"/>
</dbReference>
<evidence type="ECO:0000313" key="3">
    <source>
        <dbReference type="EMBL" id="KAJ8271383.1"/>
    </source>
</evidence>
<organism evidence="3 4">
    <name type="scientific">Conger conger</name>
    <name type="common">Conger eel</name>
    <name type="synonym">Muraena conger</name>
    <dbReference type="NCBI Taxonomy" id="82655"/>
    <lineage>
        <taxon>Eukaryota</taxon>
        <taxon>Metazoa</taxon>
        <taxon>Chordata</taxon>
        <taxon>Craniata</taxon>
        <taxon>Vertebrata</taxon>
        <taxon>Euteleostomi</taxon>
        <taxon>Actinopterygii</taxon>
        <taxon>Neopterygii</taxon>
        <taxon>Teleostei</taxon>
        <taxon>Anguilliformes</taxon>
        <taxon>Congridae</taxon>
        <taxon>Conger</taxon>
    </lineage>
</organism>
<evidence type="ECO:0000313" key="4">
    <source>
        <dbReference type="Proteomes" id="UP001152803"/>
    </source>
</evidence>
<dbReference type="InterPro" id="IPR023561">
    <property type="entry name" value="Carbonic_anhydrase_a-class"/>
</dbReference>
<dbReference type="PANTHER" id="PTHR18952">
    <property type="entry name" value="CARBONIC ANHYDRASE"/>
    <property type="match status" value="1"/>
</dbReference>
<dbReference type="AlphaFoldDB" id="A0A9Q1DIE6"/>
<dbReference type="InterPro" id="IPR001148">
    <property type="entry name" value="CA_dom"/>
</dbReference>
<dbReference type="Gene3D" id="3.10.200.10">
    <property type="entry name" value="Alpha carbonic anhydrase"/>
    <property type="match status" value="1"/>
</dbReference>
<gene>
    <name evidence="3" type="ORF">COCON_G00102420</name>
</gene>
<comment type="caution">
    <text evidence="3">The sequence shown here is derived from an EMBL/GenBank/DDBJ whole genome shotgun (WGS) entry which is preliminary data.</text>
</comment>
<dbReference type="GO" id="GO:0005737">
    <property type="term" value="C:cytoplasm"/>
    <property type="evidence" value="ECO:0007669"/>
    <property type="project" value="TreeGrafter"/>
</dbReference>
<dbReference type="OrthoDB" id="429145at2759"/>
<dbReference type="GO" id="GO:0004089">
    <property type="term" value="F:carbonate dehydratase activity"/>
    <property type="evidence" value="ECO:0007669"/>
    <property type="project" value="InterPro"/>
</dbReference>
<reference evidence="3" key="1">
    <citation type="journal article" date="2023" name="Science">
        <title>Genome structures resolve the early diversification of teleost fishes.</title>
        <authorList>
            <person name="Parey E."/>
            <person name="Louis A."/>
            <person name="Montfort J."/>
            <person name="Bouchez O."/>
            <person name="Roques C."/>
            <person name="Iampietro C."/>
            <person name="Lluch J."/>
            <person name="Castinel A."/>
            <person name="Donnadieu C."/>
            <person name="Desvignes T."/>
            <person name="Floi Bucao C."/>
            <person name="Jouanno E."/>
            <person name="Wen M."/>
            <person name="Mejri S."/>
            <person name="Dirks R."/>
            <person name="Jansen H."/>
            <person name="Henkel C."/>
            <person name="Chen W.J."/>
            <person name="Zahm M."/>
            <person name="Cabau C."/>
            <person name="Klopp C."/>
            <person name="Thompson A.W."/>
            <person name="Robinson-Rechavi M."/>
            <person name="Braasch I."/>
            <person name="Lecointre G."/>
            <person name="Bobe J."/>
            <person name="Postlethwait J.H."/>
            <person name="Berthelot C."/>
            <person name="Roest Crollius H."/>
            <person name="Guiguen Y."/>
        </authorList>
    </citation>
    <scope>NUCLEOTIDE SEQUENCE</scope>
    <source>
        <strain evidence="3">Concon-B</strain>
    </source>
</reference>
<evidence type="ECO:0000259" key="2">
    <source>
        <dbReference type="PROSITE" id="PS51144"/>
    </source>
</evidence>
<proteinExistence type="inferred from homology"/>
<dbReference type="EMBL" id="JAFJMO010000007">
    <property type="protein sequence ID" value="KAJ8271383.1"/>
    <property type="molecule type" value="Genomic_DNA"/>
</dbReference>
<keyword evidence="4" id="KW-1185">Reference proteome</keyword>
<dbReference type="SUPFAM" id="SSF51069">
    <property type="entry name" value="Carbonic anhydrase"/>
    <property type="match status" value="1"/>
</dbReference>
<protein>
    <recommendedName>
        <fullName evidence="2">Alpha-carbonic anhydrase domain-containing protein</fullName>
    </recommendedName>
</protein>
<dbReference type="SMART" id="SM01057">
    <property type="entry name" value="Carb_anhydrase"/>
    <property type="match status" value="1"/>
</dbReference>
<sequence length="121" mass="13619">MTGHRWGYGEANGPSEWHKDYPIAQGNRQSPIDIVPTETVYDPNLPPITLSYDLCTSIGISNNGHSVVVEFEDVDDKAAIDWYSEVVTMICMCWQRQSHSQEELEPQHQMAQELGSLVKGL</sequence>
<evidence type="ECO:0000256" key="1">
    <source>
        <dbReference type="ARBA" id="ARBA00010718"/>
    </source>
</evidence>
<comment type="similarity">
    <text evidence="1">Belongs to the alpha-carbonic anhydrase family.</text>
</comment>